<comment type="similarity">
    <text evidence="2">Belongs to the ATP-dependent AMP-binding enzyme family.</text>
</comment>
<accession>A0A2Z7C2Q5</accession>
<dbReference type="InterPro" id="IPR000873">
    <property type="entry name" value="AMP-dep_synth/lig_dom"/>
</dbReference>
<dbReference type="NCBIfam" id="NF006020">
    <property type="entry name" value="PRK08162.1"/>
    <property type="match status" value="1"/>
</dbReference>
<organism evidence="7 8">
    <name type="scientific">Dorcoceras hygrometricum</name>
    <dbReference type="NCBI Taxonomy" id="472368"/>
    <lineage>
        <taxon>Eukaryota</taxon>
        <taxon>Viridiplantae</taxon>
        <taxon>Streptophyta</taxon>
        <taxon>Embryophyta</taxon>
        <taxon>Tracheophyta</taxon>
        <taxon>Spermatophyta</taxon>
        <taxon>Magnoliopsida</taxon>
        <taxon>eudicotyledons</taxon>
        <taxon>Gunneridae</taxon>
        <taxon>Pentapetalae</taxon>
        <taxon>asterids</taxon>
        <taxon>lamiids</taxon>
        <taxon>Lamiales</taxon>
        <taxon>Gesneriaceae</taxon>
        <taxon>Didymocarpoideae</taxon>
        <taxon>Trichosporeae</taxon>
        <taxon>Loxocarpinae</taxon>
        <taxon>Dorcoceras</taxon>
    </lineage>
</organism>
<dbReference type="UniPathway" id="UPA00372">
    <property type="reaction ID" value="UER00547"/>
</dbReference>
<dbReference type="PANTHER" id="PTHR43859:SF57">
    <property type="entry name" value="ACYL-ACTIVATING ENZYME 8-RELATED"/>
    <property type="match status" value="1"/>
</dbReference>
<dbReference type="Pfam" id="PF00501">
    <property type="entry name" value="AMP-binding"/>
    <property type="match status" value="1"/>
</dbReference>
<dbReference type="InterPro" id="IPR042099">
    <property type="entry name" value="ANL_N_sf"/>
</dbReference>
<keyword evidence="8" id="KW-1185">Reference proteome</keyword>
<dbReference type="EMBL" id="KQ999845">
    <property type="protein sequence ID" value="KZV41007.1"/>
    <property type="molecule type" value="Genomic_DNA"/>
</dbReference>
<keyword evidence="4" id="KW-0587">Phenylpropanoid metabolism</keyword>
<feature type="domain" description="AMP-binding enzyme C-terminal" evidence="6">
    <location>
        <begin position="451"/>
        <end position="528"/>
    </location>
</feature>
<dbReference type="SUPFAM" id="SSF56801">
    <property type="entry name" value="Acetyl-CoA synthetase-like"/>
    <property type="match status" value="1"/>
</dbReference>
<dbReference type="InterPro" id="IPR025110">
    <property type="entry name" value="AMP-bd_C"/>
</dbReference>
<dbReference type="InterPro" id="IPR045851">
    <property type="entry name" value="AMP-bd_C_sf"/>
</dbReference>
<reference evidence="7 8" key="1">
    <citation type="journal article" date="2015" name="Proc. Natl. Acad. Sci. U.S.A.">
        <title>The resurrection genome of Boea hygrometrica: A blueprint for survival of dehydration.</title>
        <authorList>
            <person name="Xiao L."/>
            <person name="Yang G."/>
            <person name="Zhang L."/>
            <person name="Yang X."/>
            <person name="Zhao S."/>
            <person name="Ji Z."/>
            <person name="Zhou Q."/>
            <person name="Hu M."/>
            <person name="Wang Y."/>
            <person name="Chen M."/>
            <person name="Xu Y."/>
            <person name="Jin H."/>
            <person name="Xiao X."/>
            <person name="Hu G."/>
            <person name="Bao F."/>
            <person name="Hu Y."/>
            <person name="Wan P."/>
            <person name="Li L."/>
            <person name="Deng X."/>
            <person name="Kuang T."/>
            <person name="Xiang C."/>
            <person name="Zhu J.K."/>
            <person name="Oliver M.J."/>
            <person name="He Y."/>
        </authorList>
    </citation>
    <scope>NUCLEOTIDE SEQUENCE [LARGE SCALE GENOMIC DNA]</scope>
    <source>
        <strain evidence="8">cv. XS01</strain>
    </source>
</reference>
<feature type="domain" description="AMP-dependent synthetase/ligase" evidence="5">
    <location>
        <begin position="20"/>
        <end position="401"/>
    </location>
</feature>
<dbReference type="FunFam" id="3.30.300.30:FF:000008">
    <property type="entry name" value="2,3-dihydroxybenzoate-AMP ligase"/>
    <property type="match status" value="1"/>
</dbReference>
<dbReference type="PANTHER" id="PTHR43859">
    <property type="entry name" value="ACYL-ACTIVATING ENZYME"/>
    <property type="match status" value="1"/>
</dbReference>
<evidence type="ECO:0000256" key="2">
    <source>
        <dbReference type="ARBA" id="ARBA00006432"/>
    </source>
</evidence>
<dbReference type="Proteomes" id="UP000250235">
    <property type="component" value="Unassembled WGS sequence"/>
</dbReference>
<dbReference type="AlphaFoldDB" id="A0A2Z7C2Q5"/>
<dbReference type="Pfam" id="PF13193">
    <property type="entry name" value="AMP-binding_C"/>
    <property type="match status" value="1"/>
</dbReference>
<protein>
    <submittedName>
        <fullName evidence="7">Putative acyl-activating enzyme 6-like</fullName>
    </submittedName>
</protein>
<evidence type="ECO:0000256" key="4">
    <source>
        <dbReference type="ARBA" id="ARBA00023051"/>
    </source>
</evidence>
<evidence type="ECO:0000256" key="3">
    <source>
        <dbReference type="ARBA" id="ARBA00022598"/>
    </source>
</evidence>
<dbReference type="GO" id="GO:0016874">
    <property type="term" value="F:ligase activity"/>
    <property type="evidence" value="ECO:0007669"/>
    <property type="project" value="UniProtKB-KW"/>
</dbReference>
<comment type="pathway">
    <text evidence="1">Phytoalexin biosynthesis; 3,4',5-trihydroxystilbene biosynthesis; 3,4',5-trihydroxystilbene from trans-4-coumarate: step 1/2.</text>
</comment>
<evidence type="ECO:0000259" key="5">
    <source>
        <dbReference type="Pfam" id="PF00501"/>
    </source>
</evidence>
<dbReference type="Gene3D" id="3.30.300.30">
    <property type="match status" value="1"/>
</dbReference>
<evidence type="ECO:0000313" key="7">
    <source>
        <dbReference type="EMBL" id="KZV41007.1"/>
    </source>
</evidence>
<keyword evidence="3" id="KW-0436">Ligase</keyword>
<dbReference type="PROSITE" id="PS00455">
    <property type="entry name" value="AMP_BINDING"/>
    <property type="match status" value="1"/>
</dbReference>
<evidence type="ECO:0000256" key="1">
    <source>
        <dbReference type="ARBA" id="ARBA00004930"/>
    </source>
</evidence>
<dbReference type="Gene3D" id="3.40.50.12780">
    <property type="entry name" value="N-terminal domain of ligase-like"/>
    <property type="match status" value="1"/>
</dbReference>
<sequence>MDQLKPSPANSSPLTPISFLERAATVYADCPAIVYDSISYTWSQTYRRCLKMASAICSLGIVQGDIVSVLAPNIPAMYELHFAVPMAGAVLNTINLRLDSRTVSVLLRHAQPKLVFVDHQSVSLVFEALSLFPREIRRPSLVIITEGGSEYSVAKGDFQGSYEQMMSIGRSDFDWIIPKSEFDPLTLNYTSGTTSSPKGVVHSHRGAFIVALDSLLEWSVPKEPVYLWTLPMFHANGWSYTWGMAAVGATNICLRKFDASVIYATIRQHNVTHMCGAPVVLNMLSNVPDGRPLERPVHILTAGAPPPAAVLLKTESLGFVVCHGYGLTETGGLVVCCSWKQSWNKFPAAERARLKARQGVRTVGMTAVDVIDPESGKGVARDGKTLGEIVLRGGCIMLGYLKDPESTSKSLKNGWFFTGDVGVMHPDGYLEIKDRSKDVIISGGENLSSVEVESVLYTHPSVNEAAVVARPDEFWGETPCAFVSLKEGVKQKPTESDLIAFCREKLPRYMVPKTVVFREELPKTSTGKIQKFVLRRMATEMGASKISRL</sequence>
<proteinExistence type="inferred from homology"/>
<dbReference type="OrthoDB" id="10253115at2759"/>
<dbReference type="CDD" id="cd12118">
    <property type="entry name" value="ttLC_FACS_AEE21_like"/>
    <property type="match status" value="1"/>
</dbReference>
<dbReference type="InterPro" id="IPR020845">
    <property type="entry name" value="AMP-binding_CS"/>
</dbReference>
<dbReference type="GO" id="GO:0009698">
    <property type="term" value="P:phenylpropanoid metabolic process"/>
    <property type="evidence" value="ECO:0007669"/>
    <property type="project" value="UniProtKB-KW"/>
</dbReference>
<evidence type="ECO:0000259" key="6">
    <source>
        <dbReference type="Pfam" id="PF13193"/>
    </source>
</evidence>
<name>A0A2Z7C2Q5_9LAMI</name>
<gene>
    <name evidence="7" type="ORF">F511_18370</name>
</gene>
<evidence type="ECO:0000313" key="8">
    <source>
        <dbReference type="Proteomes" id="UP000250235"/>
    </source>
</evidence>